<dbReference type="SUPFAM" id="SSF51556">
    <property type="entry name" value="Metallo-dependent hydrolases"/>
    <property type="match status" value="1"/>
</dbReference>
<dbReference type="AlphaFoldDB" id="A0A6L5YY44"/>
<dbReference type="Proteomes" id="UP000474957">
    <property type="component" value="Unassembled WGS sequence"/>
</dbReference>
<accession>A0A6L5YY44</accession>
<evidence type="ECO:0000313" key="2">
    <source>
        <dbReference type="Proteomes" id="UP000474957"/>
    </source>
</evidence>
<dbReference type="GO" id="GO:0006508">
    <property type="term" value="P:proteolysis"/>
    <property type="evidence" value="ECO:0007669"/>
    <property type="project" value="InterPro"/>
</dbReference>
<dbReference type="PROSITE" id="PS51365">
    <property type="entry name" value="RENAL_DIPEPTIDASE_2"/>
    <property type="match status" value="1"/>
</dbReference>
<evidence type="ECO:0000313" key="1">
    <source>
        <dbReference type="EMBL" id="MSU88745.1"/>
    </source>
</evidence>
<sequence>MTDPRHPPVFDGHNDAILRLWRAGPARAPQNFADGPGQITVKQAQAGGFAGGLFALFVPSGPLPDRAAFRSPPYDLALPAPIDRASALAAVVGQAEVLIALDRAGLLALCRTAAEIDAAMAAGRIAAVMHLEGAEAIGPDLEGLEVLHAAGLRSLGPVWSRPTVFGHGVPFRHPSDADTGPGLTAAGKALARRCAQLRIVLDTSHLNMRGFWDVAEAGLPLVATHSNCHALAPSARNLTDAQLRAIGRTGGMVGLNFGVFFLRPDGGIAPEGTLGLCVDHLLHMLELAGEDHVGLGSDFDGAPCPPELATAAGLTALRAEMRARGLSEALIAKICHRNWMAFLRRTWGG</sequence>
<gene>
    <name evidence="1" type="ORF">GE300_03805</name>
</gene>
<dbReference type="InterPro" id="IPR008257">
    <property type="entry name" value="Pept_M19"/>
</dbReference>
<dbReference type="InterPro" id="IPR032466">
    <property type="entry name" value="Metal_Hydrolase"/>
</dbReference>
<dbReference type="PANTHER" id="PTHR10443:SF12">
    <property type="entry name" value="DIPEPTIDASE"/>
    <property type="match status" value="1"/>
</dbReference>
<comment type="caution">
    <text evidence="1">The sequence shown here is derived from an EMBL/GenBank/DDBJ whole genome shotgun (WGS) entry which is preliminary data.</text>
</comment>
<dbReference type="RefSeq" id="WP_154445078.1">
    <property type="nucleotide sequence ID" value="NZ_WIND01000002.1"/>
</dbReference>
<dbReference type="GO" id="GO:0070573">
    <property type="term" value="F:metallodipeptidase activity"/>
    <property type="evidence" value="ECO:0007669"/>
    <property type="project" value="InterPro"/>
</dbReference>
<dbReference type="EMBL" id="WIND01000002">
    <property type="protein sequence ID" value="MSU88745.1"/>
    <property type="molecule type" value="Genomic_DNA"/>
</dbReference>
<dbReference type="CDD" id="cd01301">
    <property type="entry name" value="rDP_like"/>
    <property type="match status" value="1"/>
</dbReference>
<dbReference type="Gene3D" id="3.20.20.140">
    <property type="entry name" value="Metal-dependent hydrolases"/>
    <property type="match status" value="1"/>
</dbReference>
<protein>
    <submittedName>
        <fullName evidence="1">Peptidase M19</fullName>
    </submittedName>
</protein>
<proteinExistence type="predicted"/>
<reference evidence="1 2" key="1">
    <citation type="submission" date="2019-10" db="EMBL/GenBank/DDBJ databases">
        <title>Cognatihalovulum marinum gen. nov. sp. nov., a new member of the family Rhodobacteraceae isolated from deep seawater of the Northwest Indian Ocean.</title>
        <authorList>
            <person name="Ruan C."/>
            <person name="Wang J."/>
            <person name="Zheng X."/>
            <person name="Song L."/>
            <person name="Zhu Y."/>
            <person name="Huang Y."/>
            <person name="Lu Z."/>
            <person name="Du W."/>
            <person name="Huang L."/>
            <person name="Dai X."/>
        </authorList>
    </citation>
    <scope>NUCLEOTIDE SEQUENCE [LARGE SCALE GENOMIC DNA]</scope>
    <source>
        <strain evidence="1 2">2CG4</strain>
    </source>
</reference>
<dbReference type="Pfam" id="PF01244">
    <property type="entry name" value="Peptidase_M19"/>
    <property type="match status" value="1"/>
</dbReference>
<keyword evidence="2" id="KW-1185">Reference proteome</keyword>
<dbReference type="PANTHER" id="PTHR10443">
    <property type="entry name" value="MICROSOMAL DIPEPTIDASE"/>
    <property type="match status" value="1"/>
</dbReference>
<organism evidence="1 2">
    <name type="scientific">Halovulum marinum</name>
    <dbReference type="NCBI Taxonomy" id="2662447"/>
    <lineage>
        <taxon>Bacteria</taxon>
        <taxon>Pseudomonadati</taxon>
        <taxon>Pseudomonadota</taxon>
        <taxon>Alphaproteobacteria</taxon>
        <taxon>Rhodobacterales</taxon>
        <taxon>Paracoccaceae</taxon>
        <taxon>Halovulum</taxon>
    </lineage>
</organism>
<name>A0A6L5YY44_9RHOB</name>